<reference evidence="1 2" key="1">
    <citation type="submission" date="2016-03" db="EMBL/GenBank/DDBJ databases">
        <authorList>
            <person name="Ploux O."/>
        </authorList>
    </citation>
    <scope>NUCLEOTIDE SEQUENCE [LARGE SCALE GENOMIC DNA]</scope>
    <source>
        <strain evidence="1 2">UAMH 11012</strain>
    </source>
</reference>
<sequence length="121" mass="13865">MTRPSGHHLTTKQPQFVDVMLEFDNSMLWKDSRAQNEEKEIAWGSHDLVLPLVEVCSTSSRRVPLEVDLPRLEAPNWLLDARPVCSSKRPRKVVENQDVSIAVRHKRSTVEMSHLLIRIGS</sequence>
<name>A0A1L7WCJ3_9HELO</name>
<gene>
    <name evidence="1" type="ORF">PAC_00377</name>
</gene>
<proteinExistence type="predicted"/>
<organism evidence="1 2">
    <name type="scientific">Phialocephala subalpina</name>
    <dbReference type="NCBI Taxonomy" id="576137"/>
    <lineage>
        <taxon>Eukaryota</taxon>
        <taxon>Fungi</taxon>
        <taxon>Dikarya</taxon>
        <taxon>Ascomycota</taxon>
        <taxon>Pezizomycotina</taxon>
        <taxon>Leotiomycetes</taxon>
        <taxon>Helotiales</taxon>
        <taxon>Mollisiaceae</taxon>
        <taxon>Phialocephala</taxon>
        <taxon>Phialocephala fortinii species complex</taxon>
    </lineage>
</organism>
<evidence type="ECO:0000313" key="1">
    <source>
        <dbReference type="EMBL" id="CZR50504.1"/>
    </source>
</evidence>
<protein>
    <submittedName>
        <fullName evidence="1">Uncharacterized protein</fullName>
    </submittedName>
</protein>
<dbReference type="AlphaFoldDB" id="A0A1L7WCJ3"/>
<accession>A0A1L7WCJ3</accession>
<dbReference type="Proteomes" id="UP000184330">
    <property type="component" value="Unassembled WGS sequence"/>
</dbReference>
<evidence type="ECO:0000313" key="2">
    <source>
        <dbReference type="Proteomes" id="UP000184330"/>
    </source>
</evidence>
<keyword evidence="2" id="KW-1185">Reference proteome</keyword>
<dbReference type="EMBL" id="FJOG01000001">
    <property type="protein sequence ID" value="CZR50504.1"/>
    <property type="molecule type" value="Genomic_DNA"/>
</dbReference>